<reference evidence="10 11" key="2">
    <citation type="journal article" date="2018" name="Int. J. Syst. Evol. Microbiol.">
        <title>Whole-genome-based revisit of Photorhabdus phylogeny: proposal for the elevation of most Photorhabdus subspecies to the species level and description of one novel species Photorhabdus bodei sp. nov., and one novel subspecies Photorhabdus laumondii subsp. clarkei subsp. nov.</title>
        <authorList>
            <person name="Machado R.A.R."/>
            <person name="Wuthrich D."/>
            <person name="Kuhnert P."/>
            <person name="Arce C.C.M."/>
            <person name="Thonen L."/>
            <person name="Ruiz C."/>
            <person name="Zhang X."/>
            <person name="Robert C.A.M."/>
            <person name="Karimi J."/>
            <person name="Kamali S."/>
            <person name="Ma J."/>
            <person name="Bruggmann R."/>
            <person name="Erb M."/>
        </authorList>
    </citation>
    <scope>NUCLEOTIDE SEQUENCE [LARGE SCALE GENOMIC DNA]</scope>
    <source>
        <strain evidence="10 11">LJ24-63</strain>
    </source>
</reference>
<dbReference type="CDD" id="cd00009">
    <property type="entry name" value="AAA"/>
    <property type="match status" value="1"/>
</dbReference>
<dbReference type="GO" id="GO:0005737">
    <property type="term" value="C:cytoplasm"/>
    <property type="evidence" value="ECO:0007669"/>
    <property type="project" value="TreeGrafter"/>
</dbReference>
<dbReference type="AlphaFoldDB" id="A0A329X4F5"/>
<proteinExistence type="inferred from homology"/>
<evidence type="ECO:0000256" key="3">
    <source>
        <dbReference type="ARBA" id="ARBA00022741"/>
    </source>
</evidence>
<protein>
    <submittedName>
        <fullName evidence="10">Type VI secretion system ATPase TssH</fullName>
    </submittedName>
</protein>
<organism evidence="10 11">
    <name type="scientific">Photorhabdus bodei</name>
    <dbReference type="NCBI Taxonomy" id="2029681"/>
    <lineage>
        <taxon>Bacteria</taxon>
        <taxon>Pseudomonadati</taxon>
        <taxon>Pseudomonadota</taxon>
        <taxon>Gammaproteobacteria</taxon>
        <taxon>Enterobacterales</taxon>
        <taxon>Morganellaceae</taxon>
        <taxon>Photorhabdus</taxon>
    </lineage>
</organism>
<dbReference type="NCBIfam" id="TIGR03345">
    <property type="entry name" value="VI_ClpV1"/>
    <property type="match status" value="1"/>
</dbReference>
<dbReference type="Gene3D" id="1.10.8.60">
    <property type="match status" value="1"/>
</dbReference>
<dbReference type="InterPro" id="IPR050130">
    <property type="entry name" value="ClpA_ClpB"/>
</dbReference>
<dbReference type="GeneID" id="88807258"/>
<evidence type="ECO:0000256" key="1">
    <source>
        <dbReference type="ARBA" id="ARBA00008675"/>
    </source>
</evidence>
<accession>A0A329X4F5</accession>
<dbReference type="PRINTS" id="PR00300">
    <property type="entry name" value="CLPPROTEASEA"/>
</dbReference>
<evidence type="ECO:0000313" key="10">
    <source>
        <dbReference type="EMBL" id="RAX10168.1"/>
    </source>
</evidence>
<dbReference type="PANTHER" id="PTHR11638:SF184">
    <property type="entry name" value="ATPASE WITH CHAPERONE ACTIVITY"/>
    <property type="match status" value="1"/>
</dbReference>
<dbReference type="Pfam" id="PF17871">
    <property type="entry name" value="AAA_lid_9"/>
    <property type="match status" value="1"/>
</dbReference>
<dbReference type="InterPro" id="IPR003593">
    <property type="entry name" value="AAA+_ATPase"/>
</dbReference>
<dbReference type="InterPro" id="IPR004176">
    <property type="entry name" value="Clp_R_N"/>
</dbReference>
<comment type="similarity">
    <text evidence="1">Belongs to the ClpA/ClpB family.</text>
</comment>
<evidence type="ECO:0000256" key="2">
    <source>
        <dbReference type="ARBA" id="ARBA00022737"/>
    </source>
</evidence>
<comment type="caution">
    <text evidence="10">The sequence shown here is derived from an EMBL/GenBank/DDBJ whole genome shotgun (WGS) entry which is preliminary data.</text>
</comment>
<reference evidence="10" key="1">
    <citation type="submission" date="2017-08" db="EMBL/GenBank/DDBJ databases">
        <authorList>
            <person name="de Groot N.N."/>
        </authorList>
    </citation>
    <scope>NUCLEOTIDE SEQUENCE</scope>
    <source>
        <strain evidence="10">LJ24-63</strain>
    </source>
</reference>
<keyword evidence="4" id="KW-0067">ATP-binding</keyword>
<dbReference type="InterPro" id="IPR019489">
    <property type="entry name" value="Clp_ATPase_C"/>
</dbReference>
<evidence type="ECO:0000256" key="6">
    <source>
        <dbReference type="PROSITE-ProRule" id="PRU01251"/>
    </source>
</evidence>
<dbReference type="Pfam" id="PF10431">
    <property type="entry name" value="ClpB_D2-small"/>
    <property type="match status" value="1"/>
</dbReference>
<keyword evidence="2 6" id="KW-0677">Repeat</keyword>
<feature type="domain" description="Clp R" evidence="8">
    <location>
        <begin position="10"/>
        <end position="156"/>
    </location>
</feature>
<dbReference type="EMBL" id="NSCM01000031">
    <property type="protein sequence ID" value="RAX10168.1"/>
    <property type="molecule type" value="Genomic_DNA"/>
</dbReference>
<dbReference type="GO" id="GO:0005524">
    <property type="term" value="F:ATP binding"/>
    <property type="evidence" value="ECO:0007669"/>
    <property type="project" value="UniProtKB-KW"/>
</dbReference>
<dbReference type="SMART" id="SM00382">
    <property type="entry name" value="AAA"/>
    <property type="match status" value="2"/>
</dbReference>
<dbReference type="InterPro" id="IPR018368">
    <property type="entry name" value="ClpA/B_CS1"/>
</dbReference>
<dbReference type="InterPro" id="IPR036628">
    <property type="entry name" value="Clp_N_dom_sf"/>
</dbReference>
<dbReference type="PROSITE" id="PS00870">
    <property type="entry name" value="CLPAB_1"/>
    <property type="match status" value="1"/>
</dbReference>
<dbReference type="SMART" id="SM01086">
    <property type="entry name" value="ClpB_D2-small"/>
    <property type="match status" value="1"/>
</dbReference>
<evidence type="ECO:0000256" key="7">
    <source>
        <dbReference type="SAM" id="Coils"/>
    </source>
</evidence>
<dbReference type="RefSeq" id="WP_112896026.1">
    <property type="nucleotide sequence ID" value="NZ_CAWNYH010000031.1"/>
</dbReference>
<dbReference type="Gene3D" id="3.40.50.300">
    <property type="entry name" value="P-loop containing nucleotide triphosphate hydrolases"/>
    <property type="match status" value="3"/>
</dbReference>
<dbReference type="EMBL" id="WSFC01000021">
    <property type="protein sequence ID" value="NDL03850.1"/>
    <property type="molecule type" value="Genomic_DNA"/>
</dbReference>
<gene>
    <name evidence="10" type="primary">clpV</name>
    <name evidence="9" type="synonym">tssH</name>
    <name evidence="10" type="ORF">CKY02_15575</name>
    <name evidence="9" type="ORF">GPY48_11610</name>
</gene>
<dbReference type="PROSITE" id="PS51903">
    <property type="entry name" value="CLP_R"/>
    <property type="match status" value="1"/>
</dbReference>
<dbReference type="GO" id="GO:0016887">
    <property type="term" value="F:ATP hydrolysis activity"/>
    <property type="evidence" value="ECO:0007669"/>
    <property type="project" value="InterPro"/>
</dbReference>
<keyword evidence="7" id="KW-0175">Coiled coil</keyword>
<evidence type="ECO:0000313" key="11">
    <source>
        <dbReference type="Proteomes" id="UP000250919"/>
    </source>
</evidence>
<evidence type="ECO:0000313" key="9">
    <source>
        <dbReference type="EMBL" id="NDL03850.1"/>
    </source>
</evidence>
<feature type="coiled-coil region" evidence="7">
    <location>
        <begin position="432"/>
        <end position="485"/>
    </location>
</feature>
<reference evidence="9 12" key="3">
    <citation type="submission" date="2019-12" db="EMBL/GenBank/DDBJ databases">
        <title>Engineering Photorhabdus to improve their lethality against agricultural pests.</title>
        <authorList>
            <person name="Machado R.A.R."/>
        </authorList>
    </citation>
    <scope>NUCLEOTIDE SEQUENCE [LARGE SCALE GENOMIC DNA]</scope>
    <source>
        <strain evidence="9 12">M-CN4</strain>
    </source>
</reference>
<keyword evidence="12" id="KW-1185">Reference proteome</keyword>
<dbReference type="SUPFAM" id="SSF52540">
    <property type="entry name" value="P-loop containing nucleoside triphosphate hydrolases"/>
    <property type="match status" value="2"/>
</dbReference>
<dbReference type="Proteomes" id="UP000250919">
    <property type="component" value="Unassembled WGS sequence"/>
</dbReference>
<dbReference type="InterPro" id="IPR001270">
    <property type="entry name" value="ClpA/B"/>
</dbReference>
<dbReference type="GO" id="GO:0034605">
    <property type="term" value="P:cellular response to heat"/>
    <property type="evidence" value="ECO:0007669"/>
    <property type="project" value="TreeGrafter"/>
</dbReference>
<evidence type="ECO:0000256" key="5">
    <source>
        <dbReference type="ARBA" id="ARBA00023186"/>
    </source>
</evidence>
<name>A0A329X4F5_9GAMM</name>
<dbReference type="Pfam" id="PF00004">
    <property type="entry name" value="AAA"/>
    <property type="match status" value="1"/>
</dbReference>
<dbReference type="InterPro" id="IPR003959">
    <property type="entry name" value="ATPase_AAA_core"/>
</dbReference>
<dbReference type="Pfam" id="PF02861">
    <property type="entry name" value="Clp_N"/>
    <property type="match status" value="1"/>
</dbReference>
<dbReference type="Pfam" id="PF07724">
    <property type="entry name" value="AAA_2"/>
    <property type="match status" value="1"/>
</dbReference>
<dbReference type="SUPFAM" id="SSF81923">
    <property type="entry name" value="Double Clp-N motif"/>
    <property type="match status" value="1"/>
</dbReference>
<dbReference type="PANTHER" id="PTHR11638">
    <property type="entry name" value="ATP-DEPENDENT CLP PROTEASE"/>
    <property type="match status" value="1"/>
</dbReference>
<keyword evidence="3" id="KW-0547">Nucleotide-binding</keyword>
<evidence type="ECO:0000256" key="4">
    <source>
        <dbReference type="ARBA" id="ARBA00022840"/>
    </source>
</evidence>
<sequence length="877" mass="97287">MLDINRQSLFNKLNAPLFRALDSASTFCKLRGNPYVELAHWLHQLMQQAAGDLQQIMGYFALDEQQMALDIVQALDTLPRGASAISDLSTHIDEAVEQAWVCSSVTFAASEIRGAHLLLALLTTFNLRQHLLAISAQFARINAESLAQDFTRILCDSTENSLLKTVAAERGGGLLASDSALQCYAQDMTALARAGQIDPVVGRDKEIRQLIDILLRRRQNNPLITGEAGVGKTALVEGLALRIASGDLPPSLCHVQLWSLDIGRLEAGAGLKGEFEARLQAVINEVQQSPVPIILFIDEIHMLIGAGGVQGIGDAANLLKPALARGQLRTIGATTWAEYKKHIEKDPALTRRFQVLQVAQPDEALALQMVRSLSRQLERHHGVLLLDEALEAAVSFSHRYIPARQLPDKAIALLDTTCARVAVSQHSPPAVLEDYRRRLDALQIEYEIVCREQQLGGDGDHRARLAQLDGQRHELQAEEQQIAQRWQDEMRLAQQIISLRQQLIADDEMSADDAQRLAWQTQLQNCRQQLSLLQGEQPLITVAVDAHSVAAVVADWTGIPLGRMVKNEISIVQNLEHSLEQRVIGQQHALSIISERVRTARAHLGDPNKPVGVFLLCGPSGVGKTETALALAENLYGGEQNLITINMSEFQEPHSVSTLKGAPPGYVGYGEGGVLTEAVRRHPYSLVLLDEVEKAHPDVHELFFQVFDKGWMEDGEGCRIDFRNTLIILTSNVGSQEVISACTRQDGLLDVEMLTQQLRQPLLRIFPAALLGRLTVIPFLSLSDEILEKIVQLQLTRVAQRLWENYGIEAQFDRRVTQQIMACCMEQESGARRVDSIITNILLPQMSRKLLTATMENQRYSQLKVAWENAVFQCYFG</sequence>
<keyword evidence="5" id="KW-0143">Chaperone</keyword>
<dbReference type="Proteomes" id="UP000466619">
    <property type="component" value="Unassembled WGS sequence"/>
</dbReference>
<dbReference type="InterPro" id="IPR027417">
    <property type="entry name" value="P-loop_NTPase"/>
</dbReference>
<dbReference type="InterPro" id="IPR041546">
    <property type="entry name" value="ClpA/ClpB_AAA_lid"/>
</dbReference>
<dbReference type="CDD" id="cd19499">
    <property type="entry name" value="RecA-like_ClpB_Hsp104-like"/>
    <property type="match status" value="1"/>
</dbReference>
<dbReference type="InterPro" id="IPR017729">
    <property type="entry name" value="ATPase_T6SS_ClpV1"/>
</dbReference>
<evidence type="ECO:0000313" key="12">
    <source>
        <dbReference type="Proteomes" id="UP000466619"/>
    </source>
</evidence>
<dbReference type="Gene3D" id="1.10.1780.10">
    <property type="entry name" value="Clp, N-terminal domain"/>
    <property type="match status" value="1"/>
</dbReference>
<evidence type="ECO:0000259" key="8">
    <source>
        <dbReference type="PROSITE" id="PS51903"/>
    </source>
</evidence>